<dbReference type="EMBL" id="BGZL01000001">
    <property type="protein sequence ID" value="GBP98879.1"/>
    <property type="molecule type" value="Genomic_DNA"/>
</dbReference>
<comment type="caution">
    <text evidence="2">The sequence shown here is derived from an EMBL/GenBank/DDBJ whole genome shotgun (WGS) entry which is preliminary data.</text>
</comment>
<proteinExistence type="predicted"/>
<sequence>MSADSNLQRILGPSPLSEAGRSMDKVSQEFNVTLPSDAVEVLSVYGDLLISDFLFLYGPQFAVEKGLWMSEFVRDGHATIPHLVLPSEGGMFFFGHTVEGDSLFLEHRSGGWKVSAFRRNWADWWESDLTLVDWLVGVFEGRVATDWMPEWPDKHWFE</sequence>
<reference evidence="2 3" key="1">
    <citation type="submission" date="2018-07" db="EMBL/GenBank/DDBJ databases">
        <title>Whole Genome Shotgun Sequence of Streptomyces spongiicola strain 531S.</title>
        <authorList>
            <person name="Dohra H."/>
            <person name="Kodani S."/>
        </authorList>
    </citation>
    <scope>NUCLEOTIDE SEQUENCE [LARGE SCALE GENOMIC DNA]</scope>
    <source>
        <strain evidence="2 3">531S</strain>
    </source>
</reference>
<dbReference type="Proteomes" id="UP000265354">
    <property type="component" value="Unassembled WGS sequence"/>
</dbReference>
<feature type="region of interest" description="Disordered" evidence="1">
    <location>
        <begin position="1"/>
        <end position="20"/>
    </location>
</feature>
<dbReference type="RefSeq" id="WP_147317664.1">
    <property type="nucleotide sequence ID" value="NZ_BGZL01000001.1"/>
</dbReference>
<evidence type="ECO:0008006" key="4">
    <source>
        <dbReference type="Google" id="ProtNLM"/>
    </source>
</evidence>
<evidence type="ECO:0000256" key="1">
    <source>
        <dbReference type="SAM" id="MobiDB-lite"/>
    </source>
</evidence>
<evidence type="ECO:0000313" key="2">
    <source>
        <dbReference type="EMBL" id="GBP98879.1"/>
    </source>
</evidence>
<accession>A0A388ST20</accession>
<dbReference type="AlphaFoldDB" id="A0A388ST20"/>
<gene>
    <name evidence="2" type="ORF">SSP531S_02720</name>
</gene>
<organism evidence="2 3">
    <name type="scientific">Streptomyces spongiicola</name>
    <dbReference type="NCBI Taxonomy" id="1690221"/>
    <lineage>
        <taxon>Bacteria</taxon>
        <taxon>Bacillati</taxon>
        <taxon>Actinomycetota</taxon>
        <taxon>Actinomycetes</taxon>
        <taxon>Kitasatosporales</taxon>
        <taxon>Streptomycetaceae</taxon>
        <taxon>Streptomyces</taxon>
    </lineage>
</organism>
<name>A0A388ST20_9ACTN</name>
<evidence type="ECO:0000313" key="3">
    <source>
        <dbReference type="Proteomes" id="UP000265354"/>
    </source>
</evidence>
<protein>
    <recommendedName>
        <fullName evidence="4">SMI1/KNR4 family protein</fullName>
    </recommendedName>
</protein>